<keyword evidence="7" id="KW-0812">Transmembrane</keyword>
<name>A0A1F6BBY0_9BACT</name>
<dbReference type="SUPFAM" id="SSF55729">
    <property type="entry name" value="Acyl-CoA N-acyltransferases (Nat)"/>
    <property type="match status" value="1"/>
</dbReference>
<evidence type="ECO:0000256" key="7">
    <source>
        <dbReference type="SAM" id="Phobius"/>
    </source>
</evidence>
<evidence type="ECO:0000313" key="8">
    <source>
        <dbReference type="EMBL" id="OGG34469.1"/>
    </source>
</evidence>
<dbReference type="PANTHER" id="PTHR36174">
    <property type="entry name" value="LIPID II:GLYCINE GLYCYLTRANSFERASE"/>
    <property type="match status" value="1"/>
</dbReference>
<dbReference type="Pfam" id="PF02388">
    <property type="entry name" value="FemAB"/>
    <property type="match status" value="1"/>
</dbReference>
<feature type="transmembrane region" description="Helical" evidence="7">
    <location>
        <begin position="153"/>
        <end position="171"/>
    </location>
</feature>
<dbReference type="InterPro" id="IPR003447">
    <property type="entry name" value="FEMABX"/>
</dbReference>
<dbReference type="PROSITE" id="PS51191">
    <property type="entry name" value="FEMABX"/>
    <property type="match status" value="1"/>
</dbReference>
<accession>A0A1F6BBY0</accession>
<dbReference type="InterPro" id="IPR016181">
    <property type="entry name" value="Acyl_CoA_acyltransferase"/>
</dbReference>
<evidence type="ECO:0000256" key="6">
    <source>
        <dbReference type="ARBA" id="ARBA00023316"/>
    </source>
</evidence>
<dbReference type="GO" id="GO:0009252">
    <property type="term" value="P:peptidoglycan biosynthetic process"/>
    <property type="evidence" value="ECO:0007669"/>
    <property type="project" value="UniProtKB-KW"/>
</dbReference>
<keyword evidence="7" id="KW-0472">Membrane</keyword>
<dbReference type="PANTHER" id="PTHR36174:SF1">
    <property type="entry name" value="LIPID II:GLYCINE GLYCYLTRANSFERASE"/>
    <property type="match status" value="1"/>
</dbReference>
<proteinExistence type="inferred from homology"/>
<dbReference type="Proteomes" id="UP000176186">
    <property type="component" value="Unassembled WGS sequence"/>
</dbReference>
<dbReference type="STRING" id="1798401.A2363_00470"/>
<dbReference type="GO" id="GO:0016755">
    <property type="term" value="F:aminoacyltransferase activity"/>
    <property type="evidence" value="ECO:0007669"/>
    <property type="project" value="InterPro"/>
</dbReference>
<comment type="similarity">
    <text evidence="1">Belongs to the FemABX family.</text>
</comment>
<evidence type="ECO:0008006" key="10">
    <source>
        <dbReference type="Google" id="ProtNLM"/>
    </source>
</evidence>
<dbReference type="GO" id="GO:0008360">
    <property type="term" value="P:regulation of cell shape"/>
    <property type="evidence" value="ECO:0007669"/>
    <property type="project" value="UniProtKB-KW"/>
</dbReference>
<reference evidence="8 9" key="1">
    <citation type="journal article" date="2016" name="Nat. Commun.">
        <title>Thousands of microbial genomes shed light on interconnected biogeochemical processes in an aquifer system.</title>
        <authorList>
            <person name="Anantharaman K."/>
            <person name="Brown C.T."/>
            <person name="Hug L.A."/>
            <person name="Sharon I."/>
            <person name="Castelle C.J."/>
            <person name="Probst A.J."/>
            <person name="Thomas B.C."/>
            <person name="Singh A."/>
            <person name="Wilkins M.J."/>
            <person name="Karaoz U."/>
            <person name="Brodie E.L."/>
            <person name="Williams K.H."/>
            <person name="Hubbard S.S."/>
            <person name="Banfield J.F."/>
        </authorList>
    </citation>
    <scope>NUCLEOTIDE SEQUENCE [LARGE SCALE GENOMIC DNA]</scope>
</reference>
<dbReference type="Gene3D" id="3.40.630.30">
    <property type="match status" value="1"/>
</dbReference>
<keyword evidence="7" id="KW-1133">Transmembrane helix</keyword>
<organism evidence="8 9">
    <name type="scientific">Candidatus Gottesmanbacteria bacterium RIFOXYB1_FULL_47_11</name>
    <dbReference type="NCBI Taxonomy" id="1798401"/>
    <lineage>
        <taxon>Bacteria</taxon>
        <taxon>Candidatus Gottesmaniibacteriota</taxon>
    </lineage>
</organism>
<evidence type="ECO:0000256" key="5">
    <source>
        <dbReference type="ARBA" id="ARBA00023315"/>
    </source>
</evidence>
<evidence type="ECO:0000256" key="3">
    <source>
        <dbReference type="ARBA" id="ARBA00022960"/>
    </source>
</evidence>
<gene>
    <name evidence="8" type="ORF">A2363_00470</name>
</gene>
<dbReference type="EMBL" id="MFKE01000029">
    <property type="protein sequence ID" value="OGG34469.1"/>
    <property type="molecule type" value="Genomic_DNA"/>
</dbReference>
<keyword evidence="4" id="KW-0573">Peptidoglycan synthesis</keyword>
<evidence type="ECO:0000313" key="9">
    <source>
        <dbReference type="Proteomes" id="UP000176186"/>
    </source>
</evidence>
<evidence type="ECO:0000256" key="2">
    <source>
        <dbReference type="ARBA" id="ARBA00022679"/>
    </source>
</evidence>
<dbReference type="AlphaFoldDB" id="A0A1F6BBY0"/>
<dbReference type="InterPro" id="IPR050644">
    <property type="entry name" value="PG_Glycine_Bridge_Synth"/>
</dbReference>
<evidence type="ECO:0000256" key="4">
    <source>
        <dbReference type="ARBA" id="ARBA00022984"/>
    </source>
</evidence>
<sequence>MELQQSPLYATYIASLKWEIITLDSVRMFYKRIPFMGGLLKIQRPKRLPNPRKLTAIINTLHIKTVAIEPAQDQPMNSYKKWTARVGKHARVSRSEYMLTKTIRIPLSPTEDAIFRGLTEAKRRAVRKAQKNGVTVQESVNIRDLIHIKNKSGGMLGFITTIGIHTFWSIMSPRHATILLAYNPRHAIVGGVLLVFWNRIAYYWIAGASREGKRLFAPTLLVWEALRVAKQRGAAHFDFLGVWDERSPTKHPDWKGFTKFKEGFGGKSVYYPVY</sequence>
<protein>
    <recommendedName>
        <fullName evidence="10">BioF2-like acetyltransferase domain-containing protein</fullName>
    </recommendedName>
</protein>
<keyword evidence="3" id="KW-0133">Cell shape</keyword>
<keyword evidence="2" id="KW-0808">Transferase</keyword>
<feature type="transmembrane region" description="Helical" evidence="7">
    <location>
        <begin position="186"/>
        <end position="205"/>
    </location>
</feature>
<keyword evidence="5" id="KW-0012">Acyltransferase</keyword>
<evidence type="ECO:0000256" key="1">
    <source>
        <dbReference type="ARBA" id="ARBA00009943"/>
    </source>
</evidence>
<comment type="caution">
    <text evidence="8">The sequence shown here is derived from an EMBL/GenBank/DDBJ whole genome shotgun (WGS) entry which is preliminary data.</text>
</comment>
<dbReference type="GO" id="GO:0071555">
    <property type="term" value="P:cell wall organization"/>
    <property type="evidence" value="ECO:0007669"/>
    <property type="project" value="UniProtKB-KW"/>
</dbReference>
<keyword evidence="6" id="KW-0961">Cell wall biogenesis/degradation</keyword>